<dbReference type="Proteomes" id="UP000314294">
    <property type="component" value="Unassembled WGS sequence"/>
</dbReference>
<dbReference type="AlphaFoldDB" id="A0A4Z2FVD9"/>
<proteinExistence type="predicted"/>
<accession>A0A4Z2FVD9</accession>
<reference evidence="1 2" key="1">
    <citation type="submission" date="2019-03" db="EMBL/GenBank/DDBJ databases">
        <title>First draft genome of Liparis tanakae, snailfish: a comprehensive survey of snailfish specific genes.</title>
        <authorList>
            <person name="Kim W."/>
            <person name="Song I."/>
            <person name="Jeong J.-H."/>
            <person name="Kim D."/>
            <person name="Kim S."/>
            <person name="Ryu S."/>
            <person name="Song J.Y."/>
            <person name="Lee S.K."/>
        </authorList>
    </citation>
    <scope>NUCLEOTIDE SEQUENCE [LARGE SCALE GENOMIC DNA]</scope>
    <source>
        <tissue evidence="1">Muscle</tissue>
    </source>
</reference>
<dbReference type="EMBL" id="SRLO01000882">
    <property type="protein sequence ID" value="TNN44825.1"/>
    <property type="molecule type" value="Genomic_DNA"/>
</dbReference>
<name>A0A4Z2FVD9_9TELE</name>
<organism evidence="1 2">
    <name type="scientific">Liparis tanakae</name>
    <name type="common">Tanaka's snailfish</name>
    <dbReference type="NCBI Taxonomy" id="230148"/>
    <lineage>
        <taxon>Eukaryota</taxon>
        <taxon>Metazoa</taxon>
        <taxon>Chordata</taxon>
        <taxon>Craniata</taxon>
        <taxon>Vertebrata</taxon>
        <taxon>Euteleostomi</taxon>
        <taxon>Actinopterygii</taxon>
        <taxon>Neopterygii</taxon>
        <taxon>Teleostei</taxon>
        <taxon>Neoteleostei</taxon>
        <taxon>Acanthomorphata</taxon>
        <taxon>Eupercaria</taxon>
        <taxon>Perciformes</taxon>
        <taxon>Cottioidei</taxon>
        <taxon>Cottales</taxon>
        <taxon>Liparidae</taxon>
        <taxon>Liparis</taxon>
    </lineage>
</organism>
<gene>
    <name evidence="1" type="ORF">EYF80_044974</name>
</gene>
<keyword evidence="2" id="KW-1185">Reference proteome</keyword>
<protein>
    <submittedName>
        <fullName evidence="1">Uncharacterized protein</fullName>
    </submittedName>
</protein>
<evidence type="ECO:0000313" key="2">
    <source>
        <dbReference type="Proteomes" id="UP000314294"/>
    </source>
</evidence>
<comment type="caution">
    <text evidence="1">The sequence shown here is derived from an EMBL/GenBank/DDBJ whole genome shotgun (WGS) entry which is preliminary data.</text>
</comment>
<evidence type="ECO:0000313" key="1">
    <source>
        <dbReference type="EMBL" id="TNN44825.1"/>
    </source>
</evidence>
<sequence>MYSADIHGSFEDVRVDTGHSVDSVGTHNAQVELLGVVSGVVDHAHPGHKVHHFLPGGVVQPWIHSSLSWQRGAVLSDMAAEGSERRWVPGVHAFSVQEVVLVVASASAAGSCSPSN</sequence>